<keyword evidence="1" id="KW-0472">Membrane</keyword>
<dbReference type="Proteomes" id="UP000264960">
    <property type="component" value="Chromosome"/>
</dbReference>
<keyword evidence="1" id="KW-0812">Transmembrane</keyword>
<dbReference type="RefSeq" id="WP_041092938.1">
    <property type="nucleotide sequence ID" value="NZ_CP027116.1"/>
</dbReference>
<evidence type="ECO:0000313" key="3">
    <source>
        <dbReference type="Proteomes" id="UP000264960"/>
    </source>
</evidence>
<accession>A0AAD0HL81</accession>
<keyword evidence="1" id="KW-1133">Transmembrane helix</keyword>
<gene>
    <name evidence="2" type="ORF">C5695_05560</name>
</gene>
<dbReference type="EMBL" id="CP027116">
    <property type="protein sequence ID" value="AVM23321.1"/>
    <property type="molecule type" value="Genomic_DNA"/>
</dbReference>
<name>A0AAD0HL81_BACPU</name>
<feature type="transmembrane region" description="Helical" evidence="1">
    <location>
        <begin position="53"/>
        <end position="71"/>
    </location>
</feature>
<evidence type="ECO:0000313" key="2">
    <source>
        <dbReference type="EMBL" id="AVM23321.1"/>
    </source>
</evidence>
<organism evidence="2 3">
    <name type="scientific">Bacillus pumilus</name>
    <name type="common">Bacillus mesentericus</name>
    <dbReference type="NCBI Taxonomy" id="1408"/>
    <lineage>
        <taxon>Bacteria</taxon>
        <taxon>Bacillati</taxon>
        <taxon>Bacillota</taxon>
        <taxon>Bacilli</taxon>
        <taxon>Bacillales</taxon>
        <taxon>Bacillaceae</taxon>
        <taxon>Bacillus</taxon>
    </lineage>
</organism>
<protein>
    <submittedName>
        <fullName evidence="2">Uncharacterized protein</fullName>
    </submittedName>
</protein>
<proteinExistence type="predicted"/>
<reference evidence="2 3" key="1">
    <citation type="submission" date="2018-02" db="EMBL/GenBank/DDBJ databases">
        <title>The complete genome of two Bacillus pumilus strains from Cuatro Cienegas, Coahuila, Mexico.</title>
        <authorList>
            <person name="Zarza E."/>
            <person name="Alcaraz L.D."/>
            <person name="Aguilar-Salinas B."/>
            <person name="Islas A."/>
            <person name="Olmedo-Alvarez G."/>
        </authorList>
    </citation>
    <scope>NUCLEOTIDE SEQUENCE [LARGE SCALE GENOMIC DNA]</scope>
    <source>
        <strain evidence="2 3">145</strain>
    </source>
</reference>
<dbReference type="AlphaFoldDB" id="A0AAD0HL81"/>
<feature type="transmembrane region" description="Helical" evidence="1">
    <location>
        <begin position="24"/>
        <end position="41"/>
    </location>
</feature>
<sequence length="84" mass="9147">MEFLDFLVLGAKTDLPTLGGVQSWGKQVVTQFIFIVAMLLISKHLMKLSVGKMVGVLITTSAGVWVVQNWSTVTGWVGALLKKL</sequence>
<evidence type="ECO:0000256" key="1">
    <source>
        <dbReference type="SAM" id="Phobius"/>
    </source>
</evidence>